<dbReference type="RefSeq" id="WP_377102344.1">
    <property type="nucleotide sequence ID" value="NZ_JBHTHU010000022.1"/>
</dbReference>
<dbReference type="EMBL" id="JBHTHU010000022">
    <property type="protein sequence ID" value="MFD0752019.1"/>
    <property type="molecule type" value="Genomic_DNA"/>
</dbReference>
<dbReference type="NCBIfam" id="NF005901">
    <property type="entry name" value="PRK07877.1"/>
    <property type="match status" value="1"/>
</dbReference>
<dbReference type="Proteomes" id="UP001596958">
    <property type="component" value="Unassembled WGS sequence"/>
</dbReference>
<reference evidence="3" key="1">
    <citation type="journal article" date="2019" name="Int. J. Syst. Evol. Microbiol.">
        <title>The Global Catalogue of Microorganisms (GCM) 10K type strain sequencing project: providing services to taxonomists for standard genome sequencing and annotation.</title>
        <authorList>
            <consortium name="The Broad Institute Genomics Platform"/>
            <consortium name="The Broad Institute Genome Sequencing Center for Infectious Disease"/>
            <person name="Wu L."/>
            <person name="Ma J."/>
        </authorList>
    </citation>
    <scope>NUCLEOTIDE SEQUENCE [LARGE SCALE GENOMIC DNA]</scope>
    <source>
        <strain evidence="3">CCUG 63418</strain>
    </source>
</reference>
<keyword evidence="3" id="KW-1185">Reference proteome</keyword>
<sequence length="768" mass="86164">MKNIQHLQAGTEENRVFKPLLLRLVNAPDKEVFDRLIAGGKVVFVNDEIYTQLQELVKSLNPSIRIKADDYPAMITEHLKGHDIDTYGVWAYYPWSKRLVHLLDEEEFVEVRTNRNQYKITRAERDTLATKRIGIVGLSVGQSIALTLSMERSYGELRLADFDVLELSNLNRIRTGLYNMGVPKVVIAAREIAEIDPYLNVNCFFEGLTDASMDDFFLKDGKLDLLVDECDGLDIKILSRFKARELGIPVIMDTSDRGMLDVERFDLEPDREILHGTVQNVDPGNIKELTNEEKIPIILQMLGIENVSLRAQASMVEVEQTINTWPQLASSVTLGGAIGADVARRILLDQYHDSGRYYIDLEELIADKDKKQPADEERVNPYTPLTANEMKQLAASAAVQRQPDEIKPDQAIIHDLVKAANAAPSTGNDQPWKWLYNDGVLYLFHDRHRSFSFGDYRNTASFITFGAVFENLYIHALGLGLEARCRFAPVNGQEQLVAAITFGNAEDTATSGEVKSLDAAIYSRHTNRNPAPKSIIDPNKLNDLKALTETIPGAKLKWFTDDADLKGLGDIIGACDRIRLLNKEAHYDFVHHEMRWTTEDAEQTLDGIDIKTLGLSNSQLAALGVIKNKNVVRTINQLRGGKALDMLAKRTIASASALCLITLPNRNLEGFFEGGRAMERFWLGATNLDIAVHPVISPLYIFPRVFWGNGEGLTEENVEELKVLREKFKAITGIEDDLAEVFLAKVAIAPEPELKSHRLPVEKTLIFE</sequence>
<name>A0ABW2Z2I1_9SPHI</name>
<dbReference type="InterPro" id="IPR035985">
    <property type="entry name" value="Ubiquitin-activating_enz"/>
</dbReference>
<accession>A0ABW2Z2I1</accession>
<evidence type="ECO:0000313" key="3">
    <source>
        <dbReference type="Proteomes" id="UP001596958"/>
    </source>
</evidence>
<dbReference type="InterPro" id="IPR045886">
    <property type="entry name" value="ThiF/MoeB/HesA"/>
</dbReference>
<gene>
    <name evidence="2" type="ORF">ACFQZS_17830</name>
</gene>
<evidence type="ECO:0000259" key="1">
    <source>
        <dbReference type="Pfam" id="PF00899"/>
    </source>
</evidence>
<dbReference type="CDD" id="cd01483">
    <property type="entry name" value="E1_enzyme_family"/>
    <property type="match status" value="1"/>
</dbReference>
<dbReference type="Gene3D" id="3.40.50.720">
    <property type="entry name" value="NAD(P)-binding Rossmann-like Domain"/>
    <property type="match status" value="1"/>
</dbReference>
<dbReference type="SUPFAM" id="SSF69572">
    <property type="entry name" value="Activating enzymes of the ubiquitin-like proteins"/>
    <property type="match status" value="1"/>
</dbReference>
<dbReference type="SUPFAM" id="SSF55469">
    <property type="entry name" value="FMN-dependent nitroreductase-like"/>
    <property type="match status" value="1"/>
</dbReference>
<organism evidence="2 3">
    <name type="scientific">Mucilaginibacter calamicampi</name>
    <dbReference type="NCBI Taxonomy" id="1302352"/>
    <lineage>
        <taxon>Bacteria</taxon>
        <taxon>Pseudomonadati</taxon>
        <taxon>Bacteroidota</taxon>
        <taxon>Sphingobacteriia</taxon>
        <taxon>Sphingobacteriales</taxon>
        <taxon>Sphingobacteriaceae</taxon>
        <taxon>Mucilaginibacter</taxon>
    </lineage>
</organism>
<protein>
    <submittedName>
        <fullName evidence="2">Rv1355c family protein</fullName>
    </submittedName>
</protein>
<feature type="domain" description="THIF-type NAD/FAD binding fold" evidence="1">
    <location>
        <begin position="119"/>
        <end position="265"/>
    </location>
</feature>
<dbReference type="PANTHER" id="PTHR43267">
    <property type="entry name" value="TRNA THREONYLCARBAMOYLADENOSINE DEHYDRATASE"/>
    <property type="match status" value="1"/>
</dbReference>
<dbReference type="Pfam" id="PF00899">
    <property type="entry name" value="ThiF"/>
    <property type="match status" value="1"/>
</dbReference>
<dbReference type="PANTHER" id="PTHR43267:SF3">
    <property type="entry name" value="THIF PROTEIN"/>
    <property type="match status" value="1"/>
</dbReference>
<proteinExistence type="predicted"/>
<evidence type="ECO:0000313" key="2">
    <source>
        <dbReference type="EMBL" id="MFD0752019.1"/>
    </source>
</evidence>
<comment type="caution">
    <text evidence="2">The sequence shown here is derived from an EMBL/GenBank/DDBJ whole genome shotgun (WGS) entry which is preliminary data.</text>
</comment>
<dbReference type="InterPro" id="IPR000594">
    <property type="entry name" value="ThiF_NAD_FAD-bd"/>
</dbReference>
<dbReference type="InterPro" id="IPR000415">
    <property type="entry name" value="Nitroreductase-like"/>
</dbReference>
<dbReference type="Gene3D" id="3.40.109.10">
    <property type="entry name" value="NADH Oxidase"/>
    <property type="match status" value="1"/>
</dbReference>